<keyword evidence="2" id="KW-1185">Reference proteome</keyword>
<comment type="caution">
    <text evidence="1">The sequence shown here is derived from an EMBL/GenBank/DDBJ whole genome shotgun (WGS) entry which is preliminary data.</text>
</comment>
<proteinExistence type="predicted"/>
<dbReference type="OrthoDB" id="1931687at2759"/>
<gene>
    <name evidence="1" type="ORF">MERR_LOCUS29055</name>
</gene>
<evidence type="ECO:0000313" key="2">
    <source>
        <dbReference type="Proteomes" id="UP000467841"/>
    </source>
</evidence>
<organism evidence="1 2">
    <name type="scientific">Microthlaspi erraticum</name>
    <dbReference type="NCBI Taxonomy" id="1685480"/>
    <lineage>
        <taxon>Eukaryota</taxon>
        <taxon>Viridiplantae</taxon>
        <taxon>Streptophyta</taxon>
        <taxon>Embryophyta</taxon>
        <taxon>Tracheophyta</taxon>
        <taxon>Spermatophyta</taxon>
        <taxon>Magnoliopsida</taxon>
        <taxon>eudicotyledons</taxon>
        <taxon>Gunneridae</taxon>
        <taxon>Pentapetalae</taxon>
        <taxon>rosids</taxon>
        <taxon>malvids</taxon>
        <taxon>Brassicales</taxon>
        <taxon>Brassicaceae</taxon>
        <taxon>Coluteocarpeae</taxon>
        <taxon>Microthlaspi</taxon>
    </lineage>
</organism>
<dbReference type="PANTHER" id="PTHR35317:SF35">
    <property type="entry name" value="DUF4219 DOMAIN-CONTAINING PROTEIN"/>
    <property type="match status" value="1"/>
</dbReference>
<protein>
    <submittedName>
        <fullName evidence="1">Uncharacterized protein</fullName>
    </submittedName>
</protein>
<accession>A0A6D2K0W4</accession>
<dbReference type="AlphaFoldDB" id="A0A6D2K0W4"/>
<evidence type="ECO:0000313" key="1">
    <source>
        <dbReference type="EMBL" id="CAA7041820.1"/>
    </source>
</evidence>
<dbReference type="EMBL" id="CACVBM020001252">
    <property type="protein sequence ID" value="CAA7041820.1"/>
    <property type="molecule type" value="Genomic_DNA"/>
</dbReference>
<dbReference type="Proteomes" id="UP000467841">
    <property type="component" value="Unassembled WGS sequence"/>
</dbReference>
<reference evidence="1" key="1">
    <citation type="submission" date="2020-01" db="EMBL/GenBank/DDBJ databases">
        <authorList>
            <person name="Mishra B."/>
        </authorList>
    </citation>
    <scope>NUCLEOTIDE SEQUENCE [LARGE SCALE GENOMIC DNA]</scope>
</reference>
<name>A0A6D2K0W4_9BRAS</name>
<dbReference type="Pfam" id="PF14223">
    <property type="entry name" value="Retrotran_gag_2"/>
    <property type="match status" value="1"/>
</dbReference>
<sequence>MEAQMHMQIPLFNGEDHEIWSIKMKTLLMARDLWDVVESGVSEETKKDLRIKDMTALHMLQMSVTDSIFLRIGRATSSKQAWEILKADFGETELIQSGKREDLVLEFYDMRMKNEESFHEFIEKFMEVVSRSKFYGHEITDQELIRRVLRSLAPRFNQYVINVRSEDYTLSELLYILGEFDRELASQNQEAAQLHSNNKRGRR</sequence>
<dbReference type="PANTHER" id="PTHR35317">
    <property type="entry name" value="OS04G0629600 PROTEIN"/>
    <property type="match status" value="1"/>
</dbReference>